<evidence type="ECO:0000313" key="5">
    <source>
        <dbReference type="Proteomes" id="UP000629870"/>
    </source>
</evidence>
<sequence>MRRALGLEFRKMRRLRTLPIALLLVAVLVALASGQLMAGGGTKTGASMLMSYTMVAAMISPIMAAVVASRQTEIEHSSGGWWWSPVGGIPVAQLCRAKLLATSLVMLGVVAVQTLLIVLIALAAGVSAGWNVGAWASYVLLLLLVNVAFLAVHTYLAARFDNQLLAVGVGILGGFAGIYSLLAPSALARVIPWGYYALISHTQFVQENGQFDVRYLTPEYPWIIGFVAVVLGLFTYLSKTLETVER</sequence>
<keyword evidence="1" id="KW-0472">Membrane</keyword>
<feature type="transmembrane region" description="Helical" evidence="1">
    <location>
        <begin position="164"/>
        <end position="182"/>
    </location>
</feature>
<dbReference type="Proteomes" id="UP000313988">
    <property type="component" value="Unassembled WGS sequence"/>
</dbReference>
<organism evidence="3 4">
    <name type="scientific">Deinococcus radiopugnans ATCC 19172</name>
    <dbReference type="NCBI Taxonomy" id="585398"/>
    <lineage>
        <taxon>Bacteria</taxon>
        <taxon>Thermotogati</taxon>
        <taxon>Deinococcota</taxon>
        <taxon>Deinococci</taxon>
        <taxon>Deinococcales</taxon>
        <taxon>Deinococcaceae</taxon>
        <taxon>Deinococcus</taxon>
    </lineage>
</organism>
<dbReference type="Pfam" id="PF12730">
    <property type="entry name" value="ABC2_membrane_4"/>
    <property type="match status" value="1"/>
</dbReference>
<comment type="caution">
    <text evidence="3">The sequence shown here is derived from an EMBL/GenBank/DDBJ whole genome shotgun (WGS) entry which is preliminary data.</text>
</comment>
<dbReference type="EMBL" id="VDMO01000003">
    <property type="protein sequence ID" value="TNM72337.1"/>
    <property type="molecule type" value="Genomic_DNA"/>
</dbReference>
<keyword evidence="1" id="KW-1133">Transmembrane helix</keyword>
<gene>
    <name evidence="3" type="ORF">FHR04_03295</name>
    <name evidence="2" type="ORF">HNQ04_001206</name>
</gene>
<evidence type="ECO:0000313" key="3">
    <source>
        <dbReference type="EMBL" id="TNM72337.1"/>
    </source>
</evidence>
<protein>
    <submittedName>
        <fullName evidence="3">ABC transporter permease</fullName>
    </submittedName>
</protein>
<dbReference type="OrthoDB" id="4407386at2"/>
<dbReference type="AlphaFoldDB" id="A0A5C4Y8R1"/>
<dbReference type="RefSeq" id="WP_139400791.1">
    <property type="nucleotide sequence ID" value="NZ_JACHEW010000004.1"/>
</dbReference>
<accession>A0A5C4Y8R1</accession>
<dbReference type="Proteomes" id="UP000629870">
    <property type="component" value="Unassembled WGS sequence"/>
</dbReference>
<keyword evidence="5" id="KW-1185">Reference proteome</keyword>
<evidence type="ECO:0000313" key="2">
    <source>
        <dbReference type="EMBL" id="MBB6015974.1"/>
    </source>
</evidence>
<reference evidence="2 5" key="2">
    <citation type="submission" date="2020-08" db="EMBL/GenBank/DDBJ databases">
        <title>Genomic Encyclopedia of Type Strains, Phase IV (KMG-IV): sequencing the most valuable type-strain genomes for metagenomic binning, comparative biology and taxonomic classification.</title>
        <authorList>
            <person name="Goeker M."/>
        </authorList>
    </citation>
    <scope>NUCLEOTIDE SEQUENCE [LARGE SCALE GENOMIC DNA]</scope>
    <source>
        <strain evidence="2 5">DSM 12027</strain>
    </source>
</reference>
<feature type="transmembrane region" description="Helical" evidence="1">
    <location>
        <begin position="220"/>
        <end position="237"/>
    </location>
</feature>
<dbReference type="EMBL" id="JACHEW010000004">
    <property type="protein sequence ID" value="MBB6015974.1"/>
    <property type="molecule type" value="Genomic_DNA"/>
</dbReference>
<reference evidence="3 4" key="1">
    <citation type="submission" date="2019-06" db="EMBL/GenBank/DDBJ databases">
        <title>Genome sequence of Deinococcus radiopugnans ATCC 19172.</title>
        <authorList>
            <person name="Maclea K.S."/>
            <person name="Maynard C.R."/>
        </authorList>
    </citation>
    <scope>NUCLEOTIDE SEQUENCE [LARGE SCALE GENOMIC DNA]</scope>
    <source>
        <strain evidence="3 4">ATCC 19172</strain>
    </source>
</reference>
<feature type="transmembrane region" description="Helical" evidence="1">
    <location>
        <begin position="48"/>
        <end position="68"/>
    </location>
</feature>
<feature type="transmembrane region" description="Helical" evidence="1">
    <location>
        <begin position="104"/>
        <end position="126"/>
    </location>
</feature>
<proteinExistence type="predicted"/>
<feature type="transmembrane region" description="Helical" evidence="1">
    <location>
        <begin position="132"/>
        <end position="152"/>
    </location>
</feature>
<evidence type="ECO:0000313" key="4">
    <source>
        <dbReference type="Proteomes" id="UP000313988"/>
    </source>
</evidence>
<evidence type="ECO:0000256" key="1">
    <source>
        <dbReference type="SAM" id="Phobius"/>
    </source>
</evidence>
<name>A0A5C4Y8R1_9DEIO</name>
<keyword evidence="1" id="KW-0812">Transmembrane</keyword>